<reference evidence="3 4" key="1">
    <citation type="submission" date="2020-01" db="EMBL/GenBank/DDBJ databases">
        <title>Ponticoccus aerotolerans gen. nov., sp. nov., an anaerobic bacterium and proposal of Ponticoccusceae fam. nov., Ponticoccusles ord. nov. and Ponticoccuse classis nov. in the phylum Kiritimatiellaeota.</title>
        <authorList>
            <person name="Zhou L.Y."/>
            <person name="Du Z.J."/>
        </authorList>
    </citation>
    <scope>NUCLEOTIDE SEQUENCE [LARGE SCALE GENOMIC DNA]</scope>
    <source>
        <strain evidence="3 4">S-5007</strain>
    </source>
</reference>
<evidence type="ECO:0000256" key="2">
    <source>
        <dbReference type="ARBA" id="ARBA00093781"/>
    </source>
</evidence>
<dbReference type="Proteomes" id="UP000464954">
    <property type="component" value="Chromosome"/>
</dbReference>
<dbReference type="InterPro" id="IPR058802">
    <property type="entry name" value="MafA-like"/>
</dbReference>
<dbReference type="PROSITE" id="PS51257">
    <property type="entry name" value="PROKAR_LIPOPROTEIN"/>
    <property type="match status" value="1"/>
</dbReference>
<sequence>MKKHISVGLIGLMLVSGCTSFRGIPSHGGGKRFDEEQRLIAASIYKALEQMQCDELRGKKVRVVHEFTTTYGSGNASFGGLQDITLLPSYSYSDADYDG</sequence>
<evidence type="ECO:0000313" key="3">
    <source>
        <dbReference type="EMBL" id="QHI70645.1"/>
    </source>
</evidence>
<protein>
    <recommendedName>
        <fullName evidence="5">Lipoprotein</fullName>
    </recommendedName>
</protein>
<keyword evidence="1" id="KW-0130">Cell adhesion</keyword>
<name>A0A6P1MHW7_9BACT</name>
<dbReference type="Pfam" id="PF26521">
    <property type="entry name" value="MAFA_adhesin"/>
    <property type="match status" value="1"/>
</dbReference>
<evidence type="ECO:0008006" key="5">
    <source>
        <dbReference type="Google" id="ProtNLM"/>
    </source>
</evidence>
<evidence type="ECO:0000256" key="1">
    <source>
        <dbReference type="ARBA" id="ARBA00022889"/>
    </source>
</evidence>
<gene>
    <name evidence="3" type="ORF">GT409_14745</name>
</gene>
<organism evidence="3 4">
    <name type="scientific">Tichowtungia aerotolerans</name>
    <dbReference type="NCBI Taxonomy" id="2697043"/>
    <lineage>
        <taxon>Bacteria</taxon>
        <taxon>Pseudomonadati</taxon>
        <taxon>Kiritimatiellota</taxon>
        <taxon>Tichowtungiia</taxon>
        <taxon>Tichowtungiales</taxon>
        <taxon>Tichowtungiaceae</taxon>
        <taxon>Tichowtungia</taxon>
    </lineage>
</organism>
<dbReference type="KEGG" id="taer:GT409_14745"/>
<dbReference type="RefSeq" id="WP_160629819.1">
    <property type="nucleotide sequence ID" value="NZ_CP047593.1"/>
</dbReference>
<evidence type="ECO:0000313" key="4">
    <source>
        <dbReference type="Proteomes" id="UP000464954"/>
    </source>
</evidence>
<dbReference type="AlphaFoldDB" id="A0A6P1MHW7"/>
<proteinExistence type="inferred from homology"/>
<keyword evidence="4" id="KW-1185">Reference proteome</keyword>
<dbReference type="EMBL" id="CP047593">
    <property type="protein sequence ID" value="QHI70645.1"/>
    <property type="molecule type" value="Genomic_DNA"/>
</dbReference>
<accession>A0A6P1MHW7</accession>
<comment type="similarity">
    <text evidence="2">Belongs to the MafA family.</text>
</comment>